<keyword evidence="3" id="KW-1133">Transmembrane helix</keyword>
<evidence type="ECO:0000256" key="2">
    <source>
        <dbReference type="SAM" id="MobiDB-lite"/>
    </source>
</evidence>
<dbReference type="Proteomes" id="UP001239909">
    <property type="component" value="Unassembled WGS sequence"/>
</dbReference>
<feature type="coiled-coil region" evidence="1">
    <location>
        <begin position="284"/>
        <end position="332"/>
    </location>
</feature>
<keyword evidence="5" id="KW-1185">Reference proteome</keyword>
<evidence type="ECO:0000256" key="1">
    <source>
        <dbReference type="SAM" id="Coils"/>
    </source>
</evidence>
<feature type="transmembrane region" description="Helical" evidence="3">
    <location>
        <begin position="64"/>
        <end position="88"/>
    </location>
</feature>
<reference evidence="4 5" key="1">
    <citation type="submission" date="2023-04" db="EMBL/GenBank/DDBJ databases">
        <title>Marinoamorphus aggregata gen. nov., sp. Nov., isolate from tissue of brittle star Ophioplocus japonicus.</title>
        <authorList>
            <person name="Kawano K."/>
            <person name="Sawayama S."/>
            <person name="Nakagawa S."/>
        </authorList>
    </citation>
    <scope>NUCLEOTIDE SEQUENCE [LARGE SCALE GENOMIC DNA]</scope>
    <source>
        <strain evidence="4 5">NKW23</strain>
    </source>
</reference>
<name>A0ABQ6LKJ5_9RHOB</name>
<accession>A0ABQ6LKJ5</accession>
<dbReference type="InterPro" id="IPR050445">
    <property type="entry name" value="Bact_polysacc_biosynth/exp"/>
</dbReference>
<keyword evidence="3" id="KW-0472">Membrane</keyword>
<dbReference type="EMBL" id="BSYI01000001">
    <property type="protein sequence ID" value="GMG80815.1"/>
    <property type="molecule type" value="Genomic_DNA"/>
</dbReference>
<keyword evidence="1" id="KW-0175">Coiled coil</keyword>
<feature type="region of interest" description="Disordered" evidence="2">
    <location>
        <begin position="1"/>
        <end position="52"/>
    </location>
</feature>
<organism evidence="4 5">
    <name type="scientific">Paralimibaculum aggregatum</name>
    <dbReference type="NCBI Taxonomy" id="3036245"/>
    <lineage>
        <taxon>Bacteria</taxon>
        <taxon>Pseudomonadati</taxon>
        <taxon>Pseudomonadota</taxon>
        <taxon>Alphaproteobacteria</taxon>
        <taxon>Rhodobacterales</taxon>
        <taxon>Paracoccaceae</taxon>
        <taxon>Paralimibaculum</taxon>
    </lineage>
</organism>
<dbReference type="RefSeq" id="WP_285669443.1">
    <property type="nucleotide sequence ID" value="NZ_BSYI01000001.1"/>
</dbReference>
<feature type="transmembrane region" description="Helical" evidence="3">
    <location>
        <begin position="403"/>
        <end position="425"/>
    </location>
</feature>
<evidence type="ECO:0000313" key="5">
    <source>
        <dbReference type="Proteomes" id="UP001239909"/>
    </source>
</evidence>
<dbReference type="PANTHER" id="PTHR32309:SF13">
    <property type="entry name" value="FERRIC ENTEROBACTIN TRANSPORT PROTEIN FEPE"/>
    <property type="match status" value="1"/>
</dbReference>
<gene>
    <name evidence="4" type="ORF">LNKW23_00270</name>
</gene>
<dbReference type="PANTHER" id="PTHR32309">
    <property type="entry name" value="TYROSINE-PROTEIN KINASE"/>
    <property type="match status" value="1"/>
</dbReference>
<evidence type="ECO:0000313" key="4">
    <source>
        <dbReference type="EMBL" id="GMG80815.1"/>
    </source>
</evidence>
<proteinExistence type="predicted"/>
<feature type="coiled-coil region" evidence="1">
    <location>
        <begin position="233"/>
        <end position="260"/>
    </location>
</feature>
<comment type="caution">
    <text evidence="4">The sequence shown here is derived from an EMBL/GenBank/DDBJ whole genome shotgun (WGS) entry which is preliminary data.</text>
</comment>
<sequence>MSAQPVIRLAPPGRRGRRAPDPAPEVEIDAGPAATGSGPGPGAEAGMAPPIAAPMPPRARPRRVNWPAVISFALIVVLPVVVIGTYYYRHAADQFTATARFTLRETRARPLGFEAAEGAPERIGSGLATETVSHFTHVAASYLESRALLADLGAVLDVDAMFRRPEADFWARMPEGLPAEARFDYWRERVRVAVDGPSGIVSLQIRAFRPEDALALADAAVARAEALVNALSLRQKADAVARAEAEAAESERRLQASIAALSAFRDREGLLDPGQEGAETVRLLSQLTTERIRLESELRVLDRVVDGDAARARALRTRLASITGDIAQLRDQLGSGAAADASLAAALGRFEALEIRRRFAAKLYGLAQTRRINAEIDRARQSVFLNLFDPAQRPERSDHPRRAAFTLLAFLGLSAGWAILALIWASVADHRLDRRG</sequence>
<protein>
    <submittedName>
        <fullName evidence="4">Capsule polysaccharide transporter</fullName>
    </submittedName>
</protein>
<evidence type="ECO:0000256" key="3">
    <source>
        <dbReference type="SAM" id="Phobius"/>
    </source>
</evidence>
<keyword evidence="3" id="KW-0812">Transmembrane</keyword>